<dbReference type="PANTHER" id="PTHR14155">
    <property type="entry name" value="RING FINGER DOMAIN-CONTAINING"/>
    <property type="match status" value="1"/>
</dbReference>
<evidence type="ECO:0000313" key="7">
    <source>
        <dbReference type="EMBL" id="OEU20410.1"/>
    </source>
</evidence>
<keyword evidence="8" id="KW-1185">Reference proteome</keyword>
<name>A0A1E7FQG5_9STRA</name>
<accession>A0A1E7FQG5</accession>
<evidence type="ECO:0000256" key="3">
    <source>
        <dbReference type="ARBA" id="ARBA00022833"/>
    </source>
</evidence>
<dbReference type="EMBL" id="KV784354">
    <property type="protein sequence ID" value="OEU20410.1"/>
    <property type="molecule type" value="Genomic_DNA"/>
</dbReference>
<keyword evidence="2 4" id="KW-0863">Zinc-finger</keyword>
<organism evidence="7 8">
    <name type="scientific">Fragilariopsis cylindrus CCMP1102</name>
    <dbReference type="NCBI Taxonomy" id="635003"/>
    <lineage>
        <taxon>Eukaryota</taxon>
        <taxon>Sar</taxon>
        <taxon>Stramenopiles</taxon>
        <taxon>Ochrophyta</taxon>
        <taxon>Bacillariophyta</taxon>
        <taxon>Bacillariophyceae</taxon>
        <taxon>Bacillariophycidae</taxon>
        <taxon>Bacillariales</taxon>
        <taxon>Bacillariaceae</taxon>
        <taxon>Fragilariopsis</taxon>
    </lineage>
</organism>
<dbReference type="GO" id="GO:0008270">
    <property type="term" value="F:zinc ion binding"/>
    <property type="evidence" value="ECO:0007669"/>
    <property type="project" value="UniProtKB-KW"/>
</dbReference>
<feature type="compositionally biased region" description="Low complexity" evidence="5">
    <location>
        <begin position="121"/>
        <end position="138"/>
    </location>
</feature>
<dbReference type="SMART" id="SM00184">
    <property type="entry name" value="RING"/>
    <property type="match status" value="1"/>
</dbReference>
<proteinExistence type="predicted"/>
<dbReference type="Proteomes" id="UP000095751">
    <property type="component" value="Unassembled WGS sequence"/>
</dbReference>
<reference evidence="7 8" key="1">
    <citation type="submission" date="2016-09" db="EMBL/GenBank/DDBJ databases">
        <title>Extensive genetic diversity and differential bi-allelic expression allows diatom success in the polar Southern Ocean.</title>
        <authorList>
            <consortium name="DOE Joint Genome Institute"/>
            <person name="Mock T."/>
            <person name="Otillar R.P."/>
            <person name="Strauss J."/>
            <person name="Dupont C."/>
            <person name="Frickenhaus S."/>
            <person name="Maumus F."/>
            <person name="Mcmullan M."/>
            <person name="Sanges R."/>
            <person name="Schmutz J."/>
            <person name="Toseland A."/>
            <person name="Valas R."/>
            <person name="Veluchamy A."/>
            <person name="Ward B.J."/>
            <person name="Allen A."/>
            <person name="Barry K."/>
            <person name="Falciatore A."/>
            <person name="Ferrante M."/>
            <person name="Fortunato A.E."/>
            <person name="Gloeckner G."/>
            <person name="Gruber A."/>
            <person name="Hipkin R."/>
            <person name="Janech M."/>
            <person name="Kroth P."/>
            <person name="Leese F."/>
            <person name="Lindquist E."/>
            <person name="Lyon B.R."/>
            <person name="Martin J."/>
            <person name="Mayer C."/>
            <person name="Parker M."/>
            <person name="Quesneville H."/>
            <person name="Raymond J."/>
            <person name="Uhlig C."/>
            <person name="Valentin K.U."/>
            <person name="Worden A.Z."/>
            <person name="Armbrust E.V."/>
            <person name="Bowler C."/>
            <person name="Green B."/>
            <person name="Moulton V."/>
            <person name="Van Oosterhout C."/>
            <person name="Grigoriev I."/>
        </authorList>
    </citation>
    <scope>NUCLEOTIDE SEQUENCE [LARGE SCALE GENOMIC DNA]</scope>
    <source>
        <strain evidence="7 8">CCMP1102</strain>
    </source>
</reference>
<dbReference type="InParanoid" id="A0A1E7FQG5"/>
<feature type="region of interest" description="Disordered" evidence="5">
    <location>
        <begin position="180"/>
        <end position="199"/>
    </location>
</feature>
<sequence>MYLTDARIWCIILILYFVLRCAIKFNENRREQQEIEGSNENTAHIDNNSNNNNELAIGSDNDNNNNAEETRVNLINDRLVFRELSLSTESTQQEGKSNERDLEMTRTKETDVEDRDQDVLNTTTTNDNSNDNSNNNTDIGDSVRSFFSSLGLFRQDGVIPKDVDCCSICLEEYKIGDTIARSNTGNNRDKTEEDNNNSNSCSHCFHKDCIVAWLQNHDECPLCRVDMITIPETRSISNGSS</sequence>
<evidence type="ECO:0000256" key="2">
    <source>
        <dbReference type="ARBA" id="ARBA00022771"/>
    </source>
</evidence>
<evidence type="ECO:0000259" key="6">
    <source>
        <dbReference type="PROSITE" id="PS50089"/>
    </source>
</evidence>
<evidence type="ECO:0000313" key="8">
    <source>
        <dbReference type="Proteomes" id="UP000095751"/>
    </source>
</evidence>
<dbReference type="InterPro" id="IPR053238">
    <property type="entry name" value="RING-H2_zinc_finger"/>
</dbReference>
<feature type="compositionally biased region" description="Polar residues" evidence="5">
    <location>
        <begin position="86"/>
        <end position="95"/>
    </location>
</feature>
<evidence type="ECO:0000256" key="1">
    <source>
        <dbReference type="ARBA" id="ARBA00022723"/>
    </source>
</evidence>
<feature type="region of interest" description="Disordered" evidence="5">
    <location>
        <begin position="35"/>
        <end position="67"/>
    </location>
</feature>
<dbReference type="InterPro" id="IPR001841">
    <property type="entry name" value="Znf_RING"/>
</dbReference>
<dbReference type="Gene3D" id="3.30.40.10">
    <property type="entry name" value="Zinc/RING finger domain, C3HC4 (zinc finger)"/>
    <property type="match status" value="1"/>
</dbReference>
<evidence type="ECO:0000256" key="4">
    <source>
        <dbReference type="PROSITE-ProRule" id="PRU00175"/>
    </source>
</evidence>
<dbReference type="PANTHER" id="PTHR14155:SF627">
    <property type="entry name" value="OS06G0192800 PROTEIN"/>
    <property type="match status" value="1"/>
</dbReference>
<dbReference type="KEGG" id="fcy:FRACYDRAFT_259484"/>
<evidence type="ECO:0000256" key="5">
    <source>
        <dbReference type="SAM" id="MobiDB-lite"/>
    </source>
</evidence>
<dbReference type="OrthoDB" id="49381at2759"/>
<keyword evidence="3" id="KW-0862">Zinc</keyword>
<dbReference type="PROSITE" id="PS50089">
    <property type="entry name" value="ZF_RING_2"/>
    <property type="match status" value="1"/>
</dbReference>
<keyword evidence="1" id="KW-0479">Metal-binding</keyword>
<dbReference type="AlphaFoldDB" id="A0A1E7FQG5"/>
<feature type="domain" description="RING-type" evidence="6">
    <location>
        <begin position="166"/>
        <end position="224"/>
    </location>
</feature>
<feature type="compositionally biased region" description="Basic and acidic residues" evidence="5">
    <location>
        <begin position="96"/>
        <end position="110"/>
    </location>
</feature>
<dbReference type="InterPro" id="IPR013083">
    <property type="entry name" value="Znf_RING/FYVE/PHD"/>
</dbReference>
<dbReference type="SUPFAM" id="SSF57850">
    <property type="entry name" value="RING/U-box"/>
    <property type="match status" value="1"/>
</dbReference>
<dbReference type="Pfam" id="PF13639">
    <property type="entry name" value="zf-RING_2"/>
    <property type="match status" value="1"/>
</dbReference>
<gene>
    <name evidence="7" type="ORF">FRACYDRAFT_259484</name>
</gene>
<protein>
    <recommendedName>
        <fullName evidence="6">RING-type domain-containing protein</fullName>
    </recommendedName>
</protein>
<feature type="region of interest" description="Disordered" evidence="5">
    <location>
        <begin position="86"/>
        <end position="140"/>
    </location>
</feature>